<proteinExistence type="predicted"/>
<keyword evidence="6" id="KW-1185">Reference proteome</keyword>
<dbReference type="PANTHER" id="PTHR32099:SF92">
    <property type="entry name" value="CYSTEINE-RICH RECEPTOR-LIKE PROTEIN KINASE 11"/>
    <property type="match status" value="1"/>
</dbReference>
<evidence type="ECO:0000256" key="2">
    <source>
        <dbReference type="ARBA" id="ARBA00022737"/>
    </source>
</evidence>
<feature type="domain" description="Gnk2-homologous" evidence="4">
    <location>
        <begin position="131"/>
        <end position="244"/>
    </location>
</feature>
<feature type="chain" id="PRO_5044819198" evidence="3">
    <location>
        <begin position="23"/>
        <end position="276"/>
    </location>
</feature>
<keyword evidence="1 3" id="KW-0732">Signal</keyword>
<evidence type="ECO:0000313" key="6">
    <source>
        <dbReference type="Proteomes" id="UP001558713"/>
    </source>
</evidence>
<dbReference type="InterPro" id="IPR002902">
    <property type="entry name" value="GNK2"/>
</dbReference>
<comment type="caution">
    <text evidence="5">The sequence shown here is derived from an EMBL/GenBank/DDBJ whole genome shotgun (WGS) entry which is preliminary data.</text>
</comment>
<accession>A0ABD1BF39</accession>
<evidence type="ECO:0000313" key="5">
    <source>
        <dbReference type="EMBL" id="KAL1215909.1"/>
    </source>
</evidence>
<protein>
    <submittedName>
        <fullName evidence="5">Cysteine-rich receptor-like protein kinase 32</fullName>
    </submittedName>
</protein>
<dbReference type="Gene3D" id="3.30.430.20">
    <property type="entry name" value="Gnk2 domain, C-X8-C-X2-C motif"/>
    <property type="match status" value="2"/>
</dbReference>
<dbReference type="EMBL" id="JBANAX010000282">
    <property type="protein sequence ID" value="KAL1215909.1"/>
    <property type="molecule type" value="Genomic_DNA"/>
</dbReference>
<dbReference type="Pfam" id="PF01657">
    <property type="entry name" value="Stress-antifung"/>
    <property type="match status" value="2"/>
</dbReference>
<name>A0ABD1BF39_CARAN</name>
<feature type="domain" description="Gnk2-homologous" evidence="4">
    <location>
        <begin position="19"/>
        <end position="125"/>
    </location>
</feature>
<reference evidence="5 6" key="1">
    <citation type="submission" date="2024-04" db="EMBL/GenBank/DDBJ databases">
        <title>Genome assembly C_amara_ONT_v2.</title>
        <authorList>
            <person name="Yant L."/>
            <person name="Moore C."/>
            <person name="Slenker M."/>
        </authorList>
    </citation>
    <scope>NUCLEOTIDE SEQUENCE [LARGE SCALE GENOMIC DNA]</scope>
    <source>
        <tissue evidence="5">Leaf</tissue>
    </source>
</reference>
<evidence type="ECO:0000259" key="4">
    <source>
        <dbReference type="PROSITE" id="PS51473"/>
    </source>
</evidence>
<dbReference type="AlphaFoldDB" id="A0ABD1BF39"/>
<organism evidence="5 6">
    <name type="scientific">Cardamine amara subsp. amara</name>
    <dbReference type="NCBI Taxonomy" id="228776"/>
    <lineage>
        <taxon>Eukaryota</taxon>
        <taxon>Viridiplantae</taxon>
        <taxon>Streptophyta</taxon>
        <taxon>Embryophyta</taxon>
        <taxon>Tracheophyta</taxon>
        <taxon>Spermatophyta</taxon>
        <taxon>Magnoliopsida</taxon>
        <taxon>eudicotyledons</taxon>
        <taxon>Gunneridae</taxon>
        <taxon>Pentapetalae</taxon>
        <taxon>rosids</taxon>
        <taxon>malvids</taxon>
        <taxon>Brassicales</taxon>
        <taxon>Brassicaceae</taxon>
        <taxon>Cardamineae</taxon>
        <taxon>Cardamine</taxon>
    </lineage>
</organism>
<keyword evidence="2" id="KW-0677">Repeat</keyword>
<dbReference type="FunFam" id="3.30.430.20:FF:000007">
    <property type="entry name" value="Cysteine-rich receptor-like protein kinase 11"/>
    <property type="match status" value="1"/>
</dbReference>
<sequence length="276" mass="30519">MCLNFLSILCFIVVLSFGYVYAQNCGESMFFRPNSTYDTNRRLILSTFPSKVSSQDGYYSGSVGEGSQRIYALGLCIPGTDPKVCSDCIETASVGLLQNCPNQTDSWDWRADKTLCFVRYSNPSFFDEIDQNPNTTVCSSGVITENVTEFKSIWDDFMKNMIAAASVSTPGMPARRHYAADISLPTPGFQRFYALMQCLPGISSVNCDACLKGNVRDYKGYCGKNIGGGVLTPVCLFRWDLYPYLGAFDKITPQPISTRIIVAIVVSSVLFVHLLL</sequence>
<dbReference type="PANTHER" id="PTHR32099">
    <property type="entry name" value="CYSTEINE-RICH REPEAT SECRETORY PROTEIN"/>
    <property type="match status" value="1"/>
</dbReference>
<dbReference type="PROSITE" id="PS51473">
    <property type="entry name" value="GNK2"/>
    <property type="match status" value="2"/>
</dbReference>
<dbReference type="CDD" id="cd23509">
    <property type="entry name" value="Gnk2-like"/>
    <property type="match status" value="2"/>
</dbReference>
<dbReference type="InterPro" id="IPR038408">
    <property type="entry name" value="GNK2_sf"/>
</dbReference>
<dbReference type="FunFam" id="3.30.430.20:FF:000003">
    <property type="entry name" value="Cysteine-rich RLK (RECEPTOR-like protein kinase) 10"/>
    <property type="match status" value="1"/>
</dbReference>
<feature type="signal peptide" evidence="3">
    <location>
        <begin position="1"/>
        <end position="22"/>
    </location>
</feature>
<evidence type="ECO:0000256" key="1">
    <source>
        <dbReference type="ARBA" id="ARBA00022729"/>
    </source>
</evidence>
<gene>
    <name evidence="5" type="ORF">V5N11_029188</name>
</gene>
<dbReference type="Proteomes" id="UP001558713">
    <property type="component" value="Unassembled WGS sequence"/>
</dbReference>
<evidence type="ECO:0000256" key="3">
    <source>
        <dbReference type="SAM" id="SignalP"/>
    </source>
</evidence>